<protein>
    <submittedName>
        <fullName evidence="2">Uncharacterized protein LOC105040835</fullName>
    </submittedName>
</protein>
<sequence length="108" mass="11881">MLADLVSQEAHFLHSKVIDMFELFGVDAASPQRDCFCSSAIGPLGRVAKLGNDSTRHLHAFMTAHGDHLAWHLDTSVGQGTKNCMLYLFTCYTSETIIQIHEGFVGIV</sequence>
<dbReference type="InParanoid" id="A0A6I9QX12"/>
<dbReference type="AlphaFoldDB" id="A0A6I9QX12"/>
<accession>A0A6I9QX12</accession>
<dbReference type="KEGG" id="egu:105040835"/>
<name>A0A6I9QX12_ELAGV</name>
<gene>
    <name evidence="2" type="primary">LOC105040835</name>
</gene>
<dbReference type="GeneID" id="105040835"/>
<proteinExistence type="predicted"/>
<organism evidence="1 2">
    <name type="scientific">Elaeis guineensis var. tenera</name>
    <name type="common">Oil palm</name>
    <dbReference type="NCBI Taxonomy" id="51953"/>
    <lineage>
        <taxon>Eukaryota</taxon>
        <taxon>Viridiplantae</taxon>
        <taxon>Streptophyta</taxon>
        <taxon>Embryophyta</taxon>
        <taxon>Tracheophyta</taxon>
        <taxon>Spermatophyta</taxon>
        <taxon>Magnoliopsida</taxon>
        <taxon>Liliopsida</taxon>
        <taxon>Arecaceae</taxon>
        <taxon>Arecoideae</taxon>
        <taxon>Cocoseae</taxon>
        <taxon>Elaeidinae</taxon>
        <taxon>Elaeis</taxon>
    </lineage>
</organism>
<evidence type="ECO:0000313" key="1">
    <source>
        <dbReference type="Proteomes" id="UP000504607"/>
    </source>
</evidence>
<reference evidence="2" key="1">
    <citation type="submission" date="2025-08" db="UniProtKB">
        <authorList>
            <consortium name="RefSeq"/>
        </authorList>
    </citation>
    <scope>IDENTIFICATION</scope>
</reference>
<evidence type="ECO:0000313" key="2">
    <source>
        <dbReference type="RefSeq" id="XP_010915846.2"/>
    </source>
</evidence>
<dbReference type="Proteomes" id="UP000504607">
    <property type="component" value="Chromosome 3"/>
</dbReference>
<dbReference type="RefSeq" id="XP_010915846.2">
    <property type="nucleotide sequence ID" value="XM_010917544.3"/>
</dbReference>
<keyword evidence="1" id="KW-1185">Reference proteome</keyword>